<proteinExistence type="predicted"/>
<reference evidence="1" key="1">
    <citation type="submission" date="2021-07" db="EMBL/GenBank/DDBJ databases">
        <authorList>
            <person name="Fernandez M."/>
            <person name="Pereira P."/>
            <person name="Torres Tejerizo G.A."/>
            <person name="Gonzalez P."/>
            <person name="Agostini E."/>
        </authorList>
    </citation>
    <scope>NUCLEOTIDE SEQUENCE</scope>
    <source>
        <strain evidence="1">SFC 500-1A</strain>
    </source>
</reference>
<dbReference type="EMBL" id="JAHWXT010000006">
    <property type="protein sequence ID" value="MCF0265891.1"/>
    <property type="molecule type" value="Genomic_DNA"/>
</dbReference>
<dbReference type="Proteomes" id="UP000887320">
    <property type="component" value="Unassembled WGS sequence"/>
</dbReference>
<evidence type="ECO:0000313" key="2">
    <source>
        <dbReference type="Proteomes" id="UP000887320"/>
    </source>
</evidence>
<evidence type="ECO:0000313" key="1">
    <source>
        <dbReference type="EMBL" id="MCF0265891.1"/>
    </source>
</evidence>
<gene>
    <name evidence="1" type="ORF">KW868_15705</name>
</gene>
<sequence length="204" mass="23560">MNDIIRSPNGQFPEDVELCNYTSLTCNPILKVGNYYIAAPYNFFFDSWYWEQAQKVNKLEALLAVRFGLEYDINKLGDGMISKLSFNTQMYIKFSQYVKKHAKKEAFQIIHEFEKTAFSLKVKTGFSPTDIMLILGIKKALSTPQVIVDAKALADNNFCPLYINRQTFNQIFKTDYHAGMLKQLTNDRTYRGEGPLTPFPSNRY</sequence>
<accession>A0A8X8GJG3</accession>
<comment type="caution">
    <text evidence="1">The sequence shown here is derived from an EMBL/GenBank/DDBJ whole genome shotgun (WGS) entry which is preliminary data.</text>
</comment>
<organism evidence="1 2">
    <name type="scientific">Acinetobacter guillouiae</name>
    <name type="common">Acinetobacter genomosp. 11</name>
    <dbReference type="NCBI Taxonomy" id="106649"/>
    <lineage>
        <taxon>Bacteria</taxon>
        <taxon>Pseudomonadati</taxon>
        <taxon>Pseudomonadota</taxon>
        <taxon>Gammaproteobacteria</taxon>
        <taxon>Moraxellales</taxon>
        <taxon>Moraxellaceae</taxon>
        <taxon>Acinetobacter</taxon>
    </lineage>
</organism>
<protein>
    <submittedName>
        <fullName evidence="1">Uncharacterized protein</fullName>
    </submittedName>
</protein>
<dbReference type="RefSeq" id="WP_234623887.1">
    <property type="nucleotide sequence ID" value="NZ_JAHWXT010000006.1"/>
</dbReference>
<name>A0A8X8GJG3_ACIGI</name>
<dbReference type="AlphaFoldDB" id="A0A8X8GJG3"/>